<evidence type="ECO:0000256" key="4">
    <source>
        <dbReference type="PIRNR" id="PIRNR037755"/>
    </source>
</evidence>
<dbReference type="RefSeq" id="XP_011134398.1">
    <property type="nucleotide sequence ID" value="XM_011136096.1"/>
</dbReference>
<evidence type="ECO:0000256" key="2">
    <source>
        <dbReference type="ARBA" id="ARBA00022603"/>
    </source>
</evidence>
<proteinExistence type="inferred from homology"/>
<keyword evidence="6" id="KW-1185">Reference proteome</keyword>
<dbReference type="CDD" id="cd02440">
    <property type="entry name" value="AdoMet_MTases"/>
    <property type="match status" value="1"/>
</dbReference>
<dbReference type="InterPro" id="IPR026113">
    <property type="entry name" value="METTL2/6/8-like"/>
</dbReference>
<comment type="function">
    <text evidence="4">S-adenosyl-L-methionine-dependent methyltransferase.</text>
</comment>
<sequence length="362" mass="42730">MPSTFTDNEHGKPKLRNWKHNQVHDQHLHDQSPRPDLRWVFPAVREIEFTKEQLAEYDALLNDECNQKLKDFWQKKYRQDQGKNWELFYKRNETNFFKDRTWLTREFAHNGCDADMFDLQSLSKTDGTWKFIDIGCGVGNAVFPLLKLYPNCRAYEYDVSRRAINFLEERYRTDSVLGRIVRVGVWDLIKHEHPQEIWSPKVKIEGHAHEGHAHEGHAHEAEAMDVTVTDLAISTDDYRNMDVAMLMFVLSAIPIENVQTVIGRVVKTLRVGGLLLFRDYGRYDEKEIRFAKRSQSKLDDHFYVRQDGTLALYFDKDELDQNMSANGFEVVSSQYITRQFTNRKTGQKLNRCWLQAIYRRKS</sequence>
<accession>A0A023BBP4</accession>
<dbReference type="Gene3D" id="3.40.50.150">
    <property type="entry name" value="Vaccinia Virus protein VP39"/>
    <property type="match status" value="1"/>
</dbReference>
<dbReference type="PANTHER" id="PTHR22809">
    <property type="entry name" value="METHYLTRANSFERASE-RELATED"/>
    <property type="match status" value="1"/>
</dbReference>
<gene>
    <name evidence="5" type="ORF">GNI_024760</name>
</gene>
<dbReference type="Proteomes" id="UP000019763">
    <property type="component" value="Unassembled WGS sequence"/>
</dbReference>
<name>A0A023BBP4_GRENI</name>
<dbReference type="GO" id="GO:0008757">
    <property type="term" value="F:S-adenosylmethionine-dependent methyltransferase activity"/>
    <property type="evidence" value="ECO:0007669"/>
    <property type="project" value="UniProtKB-ARBA"/>
</dbReference>
<dbReference type="InterPro" id="IPR029063">
    <property type="entry name" value="SAM-dependent_MTases_sf"/>
</dbReference>
<keyword evidence="3 4" id="KW-0808">Transferase</keyword>
<dbReference type="OMA" id="DAQRNWD"/>
<dbReference type="PIRSF" id="PIRSF037755">
    <property type="entry name" value="Mettl2_prd"/>
    <property type="match status" value="1"/>
</dbReference>
<keyword evidence="2 4" id="KW-0489">Methyltransferase</keyword>
<protein>
    <recommendedName>
        <fullName evidence="4">tRNA N(3)-methylcytidine methyltransferase</fullName>
        <ecNumber evidence="4">2.1.1.-</ecNumber>
    </recommendedName>
</protein>
<evidence type="ECO:0000313" key="5">
    <source>
        <dbReference type="EMBL" id="EZG79653.1"/>
    </source>
</evidence>
<dbReference type="GO" id="GO:0008173">
    <property type="term" value="F:RNA methyltransferase activity"/>
    <property type="evidence" value="ECO:0007669"/>
    <property type="project" value="UniProtKB-ARBA"/>
</dbReference>
<dbReference type="SUPFAM" id="SSF53335">
    <property type="entry name" value="S-adenosyl-L-methionine-dependent methyltransferases"/>
    <property type="match status" value="1"/>
</dbReference>
<reference evidence="5" key="1">
    <citation type="submission" date="2013-12" db="EMBL/GenBank/DDBJ databases">
        <authorList>
            <person name="Omoto C.K."/>
            <person name="Sibley D."/>
            <person name="Venepally P."/>
            <person name="Hadjithomas M."/>
            <person name="Karamycheva S."/>
            <person name="Brunk B."/>
            <person name="Roos D."/>
            <person name="Caler E."/>
            <person name="Lorenzi H."/>
        </authorList>
    </citation>
    <scope>NUCLEOTIDE SEQUENCE</scope>
</reference>
<organism evidence="5 6">
    <name type="scientific">Gregarina niphandrodes</name>
    <name type="common">Septate eugregarine</name>
    <dbReference type="NCBI Taxonomy" id="110365"/>
    <lineage>
        <taxon>Eukaryota</taxon>
        <taxon>Sar</taxon>
        <taxon>Alveolata</taxon>
        <taxon>Apicomplexa</taxon>
        <taxon>Conoidasida</taxon>
        <taxon>Gregarinasina</taxon>
        <taxon>Eugregarinorida</taxon>
        <taxon>Gregarinidae</taxon>
        <taxon>Gregarina</taxon>
    </lineage>
</organism>
<dbReference type="eggNOG" id="KOG2361">
    <property type="taxonomic scope" value="Eukaryota"/>
</dbReference>
<evidence type="ECO:0000256" key="3">
    <source>
        <dbReference type="ARBA" id="ARBA00022679"/>
    </source>
</evidence>
<dbReference type="GO" id="GO:0032259">
    <property type="term" value="P:methylation"/>
    <property type="evidence" value="ECO:0007669"/>
    <property type="project" value="UniProtKB-KW"/>
</dbReference>
<dbReference type="Pfam" id="PF13489">
    <property type="entry name" value="Methyltransf_23"/>
    <property type="match status" value="1"/>
</dbReference>
<dbReference type="OrthoDB" id="417697at2759"/>
<dbReference type="GeneID" id="22911126"/>
<dbReference type="EC" id="2.1.1.-" evidence="4"/>
<dbReference type="VEuPathDB" id="CryptoDB:GNI_024760"/>
<dbReference type="PANTHER" id="PTHR22809:SF5">
    <property type="entry name" value="TRNA N(3)-METHYLCYTIDINE METHYLTRANSFERASE METTL6"/>
    <property type="match status" value="1"/>
</dbReference>
<evidence type="ECO:0000256" key="1">
    <source>
        <dbReference type="ARBA" id="ARBA00009725"/>
    </source>
</evidence>
<dbReference type="EMBL" id="AFNH02000183">
    <property type="protein sequence ID" value="EZG79653.1"/>
    <property type="molecule type" value="Genomic_DNA"/>
</dbReference>
<comment type="similarity">
    <text evidence="1 4">Belongs to the methyltransferase superfamily. METL family.</text>
</comment>
<comment type="caution">
    <text evidence="5">The sequence shown here is derived from an EMBL/GenBank/DDBJ whole genome shotgun (WGS) entry which is preliminary data.</text>
</comment>
<evidence type="ECO:0000313" key="6">
    <source>
        <dbReference type="Proteomes" id="UP000019763"/>
    </source>
</evidence>
<dbReference type="AlphaFoldDB" id="A0A023BBP4"/>